<evidence type="ECO:0000256" key="4">
    <source>
        <dbReference type="ARBA" id="ARBA00022837"/>
    </source>
</evidence>
<dbReference type="GO" id="GO:0016887">
    <property type="term" value="F:ATP hydrolysis activity"/>
    <property type="evidence" value="ECO:0007669"/>
    <property type="project" value="InterPro"/>
</dbReference>
<dbReference type="SUPFAM" id="SSF81665">
    <property type="entry name" value="Calcium ATPase, transmembrane domain M"/>
    <property type="match status" value="1"/>
</dbReference>
<comment type="caution">
    <text evidence="11">The sequence shown here is derived from an EMBL/GenBank/DDBJ whole genome shotgun (WGS) entry which is preliminary data.</text>
</comment>
<dbReference type="PANTHER" id="PTHR24093:SF470">
    <property type="entry name" value="CALCIUM-TRANSPORTING ATPASE 12, PLASMA MEMBRANE-TYPE-LIKE"/>
    <property type="match status" value="1"/>
</dbReference>
<feature type="domain" description="Cation-transporting P-type ATPase C-terminal" evidence="10">
    <location>
        <begin position="643"/>
        <end position="812"/>
    </location>
</feature>
<proteinExistence type="predicted"/>
<keyword evidence="5" id="KW-0460">Magnesium</keyword>
<dbReference type="InterPro" id="IPR036412">
    <property type="entry name" value="HAD-like_sf"/>
</dbReference>
<evidence type="ECO:0000259" key="9">
    <source>
        <dbReference type="Pfam" id="PF00122"/>
    </source>
</evidence>
<dbReference type="NCBIfam" id="TIGR01494">
    <property type="entry name" value="ATPase_P-type"/>
    <property type="match status" value="1"/>
</dbReference>
<dbReference type="Gene3D" id="1.20.1110.10">
    <property type="entry name" value="Calcium-transporting ATPase, transmembrane domain"/>
    <property type="match status" value="2"/>
</dbReference>
<keyword evidence="7 8" id="KW-0472">Membrane</keyword>
<evidence type="ECO:0000256" key="8">
    <source>
        <dbReference type="SAM" id="Phobius"/>
    </source>
</evidence>
<name>A0A6A1W8W8_9ROSI</name>
<keyword evidence="6 8" id="KW-1133">Transmembrane helix</keyword>
<keyword evidence="3" id="KW-0479">Metal-binding</keyword>
<dbReference type="InterPro" id="IPR023298">
    <property type="entry name" value="ATPase_P-typ_TM_dom_sf"/>
</dbReference>
<evidence type="ECO:0000256" key="1">
    <source>
        <dbReference type="ARBA" id="ARBA00004370"/>
    </source>
</evidence>
<dbReference type="InterPro" id="IPR001757">
    <property type="entry name" value="P_typ_ATPase"/>
</dbReference>
<evidence type="ECO:0000256" key="6">
    <source>
        <dbReference type="ARBA" id="ARBA00022989"/>
    </source>
</evidence>
<evidence type="ECO:0000256" key="5">
    <source>
        <dbReference type="ARBA" id="ARBA00022842"/>
    </source>
</evidence>
<accession>A0A6A1W8W8</accession>
<dbReference type="Pfam" id="PF00122">
    <property type="entry name" value="E1-E2_ATPase"/>
    <property type="match status" value="1"/>
</dbReference>
<dbReference type="SUPFAM" id="SSF56784">
    <property type="entry name" value="HAD-like"/>
    <property type="match status" value="1"/>
</dbReference>
<dbReference type="Proteomes" id="UP000516437">
    <property type="component" value="Chromosome 2"/>
</dbReference>
<dbReference type="GO" id="GO:0005388">
    <property type="term" value="F:P-type calcium transporter activity"/>
    <property type="evidence" value="ECO:0007669"/>
    <property type="project" value="TreeGrafter"/>
</dbReference>
<dbReference type="InterPro" id="IPR006068">
    <property type="entry name" value="ATPase_P-typ_cation-transptr_C"/>
</dbReference>
<evidence type="ECO:0000313" key="11">
    <source>
        <dbReference type="EMBL" id="KAB1221714.1"/>
    </source>
</evidence>
<feature type="transmembrane region" description="Helical" evidence="8">
    <location>
        <begin position="760"/>
        <end position="782"/>
    </location>
</feature>
<keyword evidence="12" id="KW-1185">Reference proteome</keyword>
<reference evidence="11 12" key="1">
    <citation type="journal article" date="2019" name="Plant Biotechnol. J.">
        <title>The red bayberry genome and genetic basis of sex determination.</title>
        <authorList>
            <person name="Jia H.M."/>
            <person name="Jia H.J."/>
            <person name="Cai Q.L."/>
            <person name="Wang Y."/>
            <person name="Zhao H.B."/>
            <person name="Yang W.F."/>
            <person name="Wang G.Y."/>
            <person name="Li Y.H."/>
            <person name="Zhan D.L."/>
            <person name="Shen Y.T."/>
            <person name="Niu Q.F."/>
            <person name="Chang L."/>
            <person name="Qiu J."/>
            <person name="Zhao L."/>
            <person name="Xie H.B."/>
            <person name="Fu W.Y."/>
            <person name="Jin J."/>
            <person name="Li X.W."/>
            <person name="Jiao Y."/>
            <person name="Zhou C.C."/>
            <person name="Tu T."/>
            <person name="Chai C.Y."/>
            <person name="Gao J.L."/>
            <person name="Fan L.J."/>
            <person name="van de Weg E."/>
            <person name="Wang J.Y."/>
            <person name="Gao Z.S."/>
        </authorList>
    </citation>
    <scope>NUCLEOTIDE SEQUENCE [LARGE SCALE GENOMIC DNA]</scope>
    <source>
        <tissue evidence="11">Leaves</tissue>
    </source>
</reference>
<evidence type="ECO:0000259" key="10">
    <source>
        <dbReference type="Pfam" id="PF00689"/>
    </source>
</evidence>
<dbReference type="EMBL" id="RXIC02000020">
    <property type="protein sequence ID" value="KAB1221714.1"/>
    <property type="molecule type" value="Genomic_DNA"/>
</dbReference>
<dbReference type="InterPro" id="IPR059000">
    <property type="entry name" value="ATPase_P-type_domA"/>
</dbReference>
<dbReference type="AlphaFoldDB" id="A0A6A1W8W8"/>
<dbReference type="Pfam" id="PF00689">
    <property type="entry name" value="Cation_ATPase_C"/>
    <property type="match status" value="1"/>
</dbReference>
<evidence type="ECO:0000256" key="7">
    <source>
        <dbReference type="ARBA" id="ARBA00023136"/>
    </source>
</evidence>
<dbReference type="GO" id="GO:0046872">
    <property type="term" value="F:metal ion binding"/>
    <property type="evidence" value="ECO:0007669"/>
    <property type="project" value="UniProtKB-KW"/>
</dbReference>
<organism evidence="11 12">
    <name type="scientific">Morella rubra</name>
    <name type="common">Chinese bayberry</name>
    <dbReference type="NCBI Taxonomy" id="262757"/>
    <lineage>
        <taxon>Eukaryota</taxon>
        <taxon>Viridiplantae</taxon>
        <taxon>Streptophyta</taxon>
        <taxon>Embryophyta</taxon>
        <taxon>Tracheophyta</taxon>
        <taxon>Spermatophyta</taxon>
        <taxon>Magnoliopsida</taxon>
        <taxon>eudicotyledons</taxon>
        <taxon>Gunneridae</taxon>
        <taxon>Pentapetalae</taxon>
        <taxon>rosids</taxon>
        <taxon>fabids</taxon>
        <taxon>Fagales</taxon>
        <taxon>Myricaceae</taxon>
        <taxon>Morella</taxon>
    </lineage>
</organism>
<feature type="transmembrane region" description="Helical" evidence="8">
    <location>
        <begin position="334"/>
        <end position="351"/>
    </location>
</feature>
<feature type="transmembrane region" description="Helical" evidence="8">
    <location>
        <begin position="788"/>
        <end position="806"/>
    </location>
</feature>
<gene>
    <name evidence="11" type="ORF">CJ030_MR2G019941</name>
</gene>
<dbReference type="OrthoDB" id="116380at2759"/>
<feature type="transmembrane region" description="Helical" evidence="8">
    <location>
        <begin position="623"/>
        <end position="642"/>
    </location>
</feature>
<evidence type="ECO:0000313" key="12">
    <source>
        <dbReference type="Proteomes" id="UP000516437"/>
    </source>
</evidence>
<feature type="transmembrane region" description="Helical" evidence="8">
    <location>
        <begin position="648"/>
        <end position="667"/>
    </location>
</feature>
<feature type="domain" description="P-type ATPase A" evidence="9">
    <location>
        <begin position="223"/>
        <end position="312"/>
    </location>
</feature>
<dbReference type="InterPro" id="IPR008250">
    <property type="entry name" value="ATPase_P-typ_transduc_dom_A_sf"/>
</dbReference>
<feature type="transmembrane region" description="Helical" evidence="8">
    <location>
        <begin position="391"/>
        <end position="419"/>
    </location>
</feature>
<sequence length="836" mass="92309">MSTSSSGYDVMLAAGKNARDRWQWARSMLLERNLIPRADKPEMGSLALLEVLSSPTSTCGIISRSTDDIEQADSQITGSTKISSPPPQVSITVNLNNEKEPHSSDSELELSQIARMVKEKDFDSIHKFGGIQVVAKALIMALEKGIPINKKDPCSGHKASTLLTTKSPARGFLKFLCTNCTIILLLVAAVLSLGLGIMEDGLKTDSQKMSGELTTKSQQIEFDVSRGGCPLKLPVCDILLGDIVFLEREHLIPADGLFISGEFLKVNDGLDIIIDDKNPFLFYGAKVIDGRCGMLVTSVGMDTTWGHLMNKVAHDPSMSSLPAKLNKVGTGTEITGLLTSILILVVLFLRFKLRKEDVDSGHLHLKEKPTVSEELMDAIKRIVMKPNGKTYALTTALTMLLVGAMEGTSLVILLAIAYWNKKILSEKASAQEPLACLNMGSVTTICVDKPDWLIQNPLKADKRWTKRGIAVELWKNAGVNIILVSEDNELVLKAKPLECGLLPNSSGLVLGGEEFQSYTDEERMNIVDNIAVMGNSSPSDKLLLVQCLKKKGHKVAVVGVKTNEVPALKEADVGIVMETCSSEMARRSSQIIIRDGKFSLLFPLVRYGRSTYDNIQKYIQLELTTNIAVLLMTPFTTMFFQYSPIKEIEVLWVNFVVTLLGGLALLIEPPTEELMDKPPLRQSEPLITKVMWRNLVNQALYQATALLSFQFKGQAILGINERVSKTIILNSFVLCQVFSQVIAREPEKKNVFKGIHRNRLFAVGLAVILVLQVAFIELAHALGGYAKLNWFEWIFCLLIGLASWAIDLAMKYTSSCIVDWFSRPSALWVHVWEQLA</sequence>
<dbReference type="GO" id="GO:0005886">
    <property type="term" value="C:plasma membrane"/>
    <property type="evidence" value="ECO:0007669"/>
    <property type="project" value="TreeGrafter"/>
</dbReference>
<evidence type="ECO:0000256" key="3">
    <source>
        <dbReference type="ARBA" id="ARBA00022723"/>
    </source>
</evidence>
<evidence type="ECO:0000256" key="2">
    <source>
        <dbReference type="ARBA" id="ARBA00022692"/>
    </source>
</evidence>
<dbReference type="PANTHER" id="PTHR24093">
    <property type="entry name" value="CATION TRANSPORTING ATPASE"/>
    <property type="match status" value="1"/>
</dbReference>
<dbReference type="SUPFAM" id="SSF81653">
    <property type="entry name" value="Calcium ATPase, transduction domain A"/>
    <property type="match status" value="1"/>
</dbReference>
<dbReference type="GO" id="GO:0005524">
    <property type="term" value="F:ATP binding"/>
    <property type="evidence" value="ECO:0007669"/>
    <property type="project" value="InterPro"/>
</dbReference>
<dbReference type="Gene3D" id="3.40.50.1000">
    <property type="entry name" value="HAD superfamily/HAD-like"/>
    <property type="match status" value="1"/>
</dbReference>
<dbReference type="PRINTS" id="PR00119">
    <property type="entry name" value="CATATPASE"/>
</dbReference>
<comment type="subcellular location">
    <subcellularLocation>
        <location evidence="1">Membrane</location>
    </subcellularLocation>
</comment>
<keyword evidence="2 8" id="KW-0812">Transmembrane</keyword>
<keyword evidence="4" id="KW-0106">Calcium</keyword>
<feature type="transmembrane region" description="Helical" evidence="8">
    <location>
        <begin position="172"/>
        <end position="198"/>
    </location>
</feature>
<dbReference type="InterPro" id="IPR023214">
    <property type="entry name" value="HAD_sf"/>
</dbReference>
<protein>
    <submittedName>
        <fullName evidence="11">Calcium-transporting ATPase 8, plasma membrane-type</fullName>
    </submittedName>
</protein>